<comment type="caution">
    <text evidence="2">The sequence shown here is derived from an EMBL/GenBank/DDBJ whole genome shotgun (WGS) entry which is preliminary data.</text>
</comment>
<organism evidence="2 3">
    <name type="scientific">Ephemerocybe angulata</name>
    <dbReference type="NCBI Taxonomy" id="980116"/>
    <lineage>
        <taxon>Eukaryota</taxon>
        <taxon>Fungi</taxon>
        <taxon>Dikarya</taxon>
        <taxon>Basidiomycota</taxon>
        <taxon>Agaricomycotina</taxon>
        <taxon>Agaricomycetes</taxon>
        <taxon>Agaricomycetidae</taxon>
        <taxon>Agaricales</taxon>
        <taxon>Agaricineae</taxon>
        <taxon>Psathyrellaceae</taxon>
        <taxon>Ephemerocybe</taxon>
    </lineage>
</organism>
<dbReference type="AlphaFoldDB" id="A0A8H5CHW4"/>
<dbReference type="Proteomes" id="UP000541558">
    <property type="component" value="Unassembled WGS sequence"/>
</dbReference>
<dbReference type="EMBL" id="JAACJK010000001">
    <property type="protein sequence ID" value="KAF5342120.1"/>
    <property type="molecule type" value="Genomic_DNA"/>
</dbReference>
<reference evidence="2 3" key="1">
    <citation type="journal article" date="2020" name="ISME J.">
        <title>Uncovering the hidden diversity of litter-decomposition mechanisms in mushroom-forming fungi.</title>
        <authorList>
            <person name="Floudas D."/>
            <person name="Bentzer J."/>
            <person name="Ahren D."/>
            <person name="Johansson T."/>
            <person name="Persson P."/>
            <person name="Tunlid A."/>
        </authorList>
    </citation>
    <scope>NUCLEOTIDE SEQUENCE [LARGE SCALE GENOMIC DNA]</scope>
    <source>
        <strain evidence="2 3">CBS 175.51</strain>
    </source>
</reference>
<evidence type="ECO:0000313" key="3">
    <source>
        <dbReference type="Proteomes" id="UP000541558"/>
    </source>
</evidence>
<sequence>MAEKPFATVSEVLATSFTGPATRALVEQYGTPSIPEYKEKLTSRILELEHDIRILKTCQNSTPSVNRLPPEVLSNIFLFLFWTMEREYREDHKVLWIRSTHVCRHWRAVALGCAALWTNFAFDMHGELMRTILPRSKNLPLSVTLKCDGATDVEALEAVLSQTTRLRCVELSPRIHPKPTQSATWFLIPESNKRYGPVSLTAALESMGPSAPLLTTLSVSYTKFKEDEYLPEGFLEVGAPALKHLKLDNFDLHWSGIPFSSTLETLHLGGALTVCPEFPAMLETLRGLPRLERLTLRTILPDLNHLILDSFPGMRPVAFKKLEYLSLKDSGPAIGNFLLGIRVPKTTFIDIQFTGAEEWAQPDDSCVKRIKELWVDDPLDWTKDDIYSLQVSRQDERNHFEFKFGGVPETLDWRYQLDPDEGHPHLTVSFARFPYGSPNLAFLTHVQTYFDFTALTTLYFIGDSKLTHYPLFENTFARLPNIEVISFAGCDMWGFWHIMDNDPACNVVAEPSAPSPGAVPPAAVVPCFPALEVIEMSRKTFNKKQIDDIIRVLNKRPSGHRLGTLQIYDCINLDETDVARIMEGVPGIWINWDDVVTKKEVNMFDELSNRNGADLDF</sequence>
<gene>
    <name evidence="2" type="ORF">D9611_001294</name>
</gene>
<keyword evidence="3" id="KW-1185">Reference proteome</keyword>
<feature type="domain" description="F-box" evidence="1">
    <location>
        <begin position="66"/>
        <end position="121"/>
    </location>
</feature>
<evidence type="ECO:0000259" key="1">
    <source>
        <dbReference type="Pfam" id="PF12937"/>
    </source>
</evidence>
<name>A0A8H5CHW4_9AGAR</name>
<dbReference type="Gene3D" id="1.20.1280.50">
    <property type="match status" value="1"/>
</dbReference>
<dbReference type="SUPFAM" id="SSF52047">
    <property type="entry name" value="RNI-like"/>
    <property type="match status" value="1"/>
</dbReference>
<proteinExistence type="predicted"/>
<dbReference type="InterPro" id="IPR001810">
    <property type="entry name" value="F-box_dom"/>
</dbReference>
<dbReference type="Pfam" id="PF12937">
    <property type="entry name" value="F-box-like"/>
    <property type="match status" value="1"/>
</dbReference>
<dbReference type="Gene3D" id="3.80.10.10">
    <property type="entry name" value="Ribonuclease Inhibitor"/>
    <property type="match status" value="1"/>
</dbReference>
<dbReference type="OrthoDB" id="2993888at2759"/>
<accession>A0A8H5CHW4</accession>
<evidence type="ECO:0000313" key="2">
    <source>
        <dbReference type="EMBL" id="KAF5342120.1"/>
    </source>
</evidence>
<protein>
    <recommendedName>
        <fullName evidence="1">F-box domain-containing protein</fullName>
    </recommendedName>
</protein>
<dbReference type="InterPro" id="IPR032675">
    <property type="entry name" value="LRR_dom_sf"/>
</dbReference>